<evidence type="ECO:0000313" key="2">
    <source>
        <dbReference type="EMBL" id="MBK1696168.1"/>
    </source>
</evidence>
<sequence length="112" mass="11784">MVRKLGWWNLAIILGVMVGVVTLAYANAGDSEDMGRIGNLGGTEQIVAFWIERLLIEGGMILALIYGMPALVTGAVAAVRRSWSQRVFATGVVCVFGLYAGLVALAATTGLV</sequence>
<protein>
    <submittedName>
        <fullName evidence="2">Uncharacterized protein</fullName>
    </submittedName>
</protein>
<accession>A0A934QG62</accession>
<keyword evidence="1" id="KW-0472">Membrane</keyword>
<comment type="caution">
    <text evidence="2">The sequence shown here is derived from an EMBL/GenBank/DDBJ whole genome shotgun (WGS) entry which is preliminary data.</text>
</comment>
<keyword evidence="1" id="KW-1133">Transmembrane helix</keyword>
<evidence type="ECO:0000256" key="1">
    <source>
        <dbReference type="SAM" id="Phobius"/>
    </source>
</evidence>
<feature type="transmembrane region" description="Helical" evidence="1">
    <location>
        <begin position="87"/>
        <end position="107"/>
    </location>
</feature>
<feature type="transmembrane region" description="Helical" evidence="1">
    <location>
        <begin position="7"/>
        <end position="26"/>
    </location>
</feature>
<keyword evidence="1" id="KW-0812">Transmembrane</keyword>
<gene>
    <name evidence="2" type="ORF">CKO21_02785</name>
</gene>
<organism evidence="2 3">
    <name type="scientific">Rhodovibrio salinarum</name>
    <dbReference type="NCBI Taxonomy" id="1087"/>
    <lineage>
        <taxon>Bacteria</taxon>
        <taxon>Pseudomonadati</taxon>
        <taxon>Pseudomonadota</taxon>
        <taxon>Alphaproteobacteria</taxon>
        <taxon>Rhodospirillales</taxon>
        <taxon>Rhodovibrionaceae</taxon>
        <taxon>Rhodovibrio</taxon>
    </lineage>
</organism>
<reference evidence="2" key="2">
    <citation type="journal article" date="2020" name="Microorganisms">
        <title>Osmotic Adaptation and Compatible Solute Biosynthesis of Phototrophic Bacteria as Revealed from Genome Analyses.</title>
        <authorList>
            <person name="Imhoff J.F."/>
            <person name="Rahn T."/>
            <person name="Kunzel S."/>
            <person name="Keller A."/>
            <person name="Neulinger S.C."/>
        </authorList>
    </citation>
    <scope>NUCLEOTIDE SEQUENCE</scope>
    <source>
        <strain evidence="2">DSM 9154</strain>
    </source>
</reference>
<evidence type="ECO:0000313" key="3">
    <source>
        <dbReference type="Proteomes" id="UP000778970"/>
    </source>
</evidence>
<dbReference type="Proteomes" id="UP000778970">
    <property type="component" value="Unassembled WGS sequence"/>
</dbReference>
<proteinExistence type="predicted"/>
<name>A0A934QG62_9PROT</name>
<feature type="transmembrane region" description="Helical" evidence="1">
    <location>
        <begin position="60"/>
        <end position="80"/>
    </location>
</feature>
<reference evidence="2" key="1">
    <citation type="submission" date="2017-08" db="EMBL/GenBank/DDBJ databases">
        <authorList>
            <person name="Imhoff J.F."/>
            <person name="Rahn T."/>
            <person name="Kuenzel S."/>
            <person name="Neulinger S.C."/>
        </authorList>
    </citation>
    <scope>NUCLEOTIDE SEQUENCE</scope>
    <source>
        <strain evidence="2">DSM 9154</strain>
    </source>
</reference>
<dbReference type="EMBL" id="NRRE01000011">
    <property type="protein sequence ID" value="MBK1696168.1"/>
    <property type="molecule type" value="Genomic_DNA"/>
</dbReference>
<dbReference type="AlphaFoldDB" id="A0A934QG62"/>
<keyword evidence="3" id="KW-1185">Reference proteome</keyword>